<dbReference type="EMBL" id="CP001744">
    <property type="protein sequence ID" value="ADG66381.1"/>
    <property type="molecule type" value="Genomic_DNA"/>
</dbReference>
<proteinExistence type="predicted"/>
<protein>
    <submittedName>
        <fullName evidence="2">Uncharacterized protein</fullName>
    </submittedName>
</protein>
<reference evidence="2 3" key="1">
    <citation type="journal article" date="2010" name="Stand. Genomic Sci.">
        <title>Complete genome sequence of Planctomyces limnophilus type strain (Mu 290).</title>
        <authorList>
            <person name="Labutti K."/>
            <person name="Sikorski J."/>
            <person name="Schneider S."/>
            <person name="Nolan M."/>
            <person name="Lucas S."/>
            <person name="Glavina Del Rio T."/>
            <person name="Tice H."/>
            <person name="Cheng J.F."/>
            <person name="Goodwin L."/>
            <person name="Pitluck S."/>
            <person name="Liolios K."/>
            <person name="Ivanova N."/>
            <person name="Mavromatis K."/>
            <person name="Mikhailova N."/>
            <person name="Pati A."/>
            <person name="Chen A."/>
            <person name="Palaniappan K."/>
            <person name="Land M."/>
            <person name="Hauser L."/>
            <person name="Chang Y.J."/>
            <person name="Jeffries C.D."/>
            <person name="Tindall B.J."/>
            <person name="Rohde M."/>
            <person name="Goker M."/>
            <person name="Woyke T."/>
            <person name="Bristow J."/>
            <person name="Eisen J.A."/>
            <person name="Markowitz V."/>
            <person name="Hugenholtz P."/>
            <person name="Kyrpides N.C."/>
            <person name="Klenk H.P."/>
            <person name="Lapidus A."/>
        </authorList>
    </citation>
    <scope>NUCLEOTIDE SEQUENCE [LARGE SCALE GENOMIC DNA]</scope>
    <source>
        <strain evidence="3">ATCC 43296 / DSM 3776 / IFAM 1008 / 290</strain>
    </source>
</reference>
<keyword evidence="1" id="KW-0812">Transmembrane</keyword>
<dbReference type="KEGG" id="plm:Plim_0533"/>
<accession>D5SQC9</accession>
<organism evidence="2 3">
    <name type="scientific">Planctopirus limnophila (strain ATCC 43296 / DSM 3776 / IFAM 1008 / Mu 290)</name>
    <name type="common">Planctomyces limnophilus</name>
    <dbReference type="NCBI Taxonomy" id="521674"/>
    <lineage>
        <taxon>Bacteria</taxon>
        <taxon>Pseudomonadati</taxon>
        <taxon>Planctomycetota</taxon>
        <taxon>Planctomycetia</taxon>
        <taxon>Planctomycetales</taxon>
        <taxon>Planctomycetaceae</taxon>
        <taxon>Planctopirus</taxon>
    </lineage>
</organism>
<dbReference type="AlphaFoldDB" id="D5SQC9"/>
<evidence type="ECO:0000313" key="2">
    <source>
        <dbReference type="EMBL" id="ADG66381.1"/>
    </source>
</evidence>
<dbReference type="Proteomes" id="UP000002220">
    <property type="component" value="Chromosome"/>
</dbReference>
<dbReference type="HOGENOM" id="CLU_1365157_0_0_0"/>
<keyword evidence="1" id="KW-0472">Membrane</keyword>
<evidence type="ECO:0000313" key="3">
    <source>
        <dbReference type="Proteomes" id="UP000002220"/>
    </source>
</evidence>
<dbReference type="OrthoDB" id="268353at2"/>
<feature type="transmembrane region" description="Helical" evidence="1">
    <location>
        <begin position="68"/>
        <end position="88"/>
    </location>
</feature>
<gene>
    <name evidence="2" type="ordered locus">Plim_0533</name>
</gene>
<keyword evidence="1" id="KW-1133">Transmembrane helix</keyword>
<keyword evidence="3" id="KW-1185">Reference proteome</keyword>
<evidence type="ECO:0000256" key="1">
    <source>
        <dbReference type="SAM" id="Phobius"/>
    </source>
</evidence>
<sequence>MWNQFRDEIYALYLLSLKCLMNSPTSNFSTDDEERLEAVYPSIACTTIGKYLGKLYESLPHITPRIRLSYLVWIPPTWPIAIIAYVWLKLRGVRYVVTTSGVVIETILTRHIVTQIPWSEVTEIQVDPASFQSFYRSSDIVIRSRAAAEPLRLHAVPFADRFRQLLQEAYRADQNTARAQAQISNRARARQLASAIPPQE</sequence>
<name>D5SQC9_PLAL2</name>
<dbReference type="RefSeq" id="WP_013108812.1">
    <property type="nucleotide sequence ID" value="NC_014148.1"/>
</dbReference>